<evidence type="ECO:0000313" key="8">
    <source>
        <dbReference type="Proteomes" id="UP000184363"/>
    </source>
</evidence>
<evidence type="ECO:0000256" key="1">
    <source>
        <dbReference type="ARBA" id="ARBA00005417"/>
    </source>
</evidence>
<gene>
    <name evidence="7" type="ORF">SAMN05443637_11894</name>
</gene>
<dbReference type="InterPro" id="IPR003593">
    <property type="entry name" value="AAA+_ATPase"/>
</dbReference>
<feature type="domain" description="ABC transporter" evidence="6">
    <location>
        <begin position="8"/>
        <end position="258"/>
    </location>
</feature>
<dbReference type="CDD" id="cd03257">
    <property type="entry name" value="ABC_NikE_OppD_transporters"/>
    <property type="match status" value="1"/>
</dbReference>
<dbReference type="STRING" id="1848.SAMN05443637_11894"/>
<accession>A0A1M6XZM1</accession>
<evidence type="ECO:0000259" key="6">
    <source>
        <dbReference type="PROSITE" id="PS50893"/>
    </source>
</evidence>
<dbReference type="InterPro" id="IPR013563">
    <property type="entry name" value="Oligopep_ABC_C"/>
</dbReference>
<comment type="similarity">
    <text evidence="1">Belongs to the ABC transporter superfamily.</text>
</comment>
<dbReference type="InterPro" id="IPR027417">
    <property type="entry name" value="P-loop_NTPase"/>
</dbReference>
<dbReference type="NCBIfam" id="TIGR01727">
    <property type="entry name" value="oligo_HPY"/>
    <property type="match status" value="1"/>
</dbReference>
<feature type="region of interest" description="Disordered" evidence="5">
    <location>
        <begin position="328"/>
        <end position="347"/>
    </location>
</feature>
<dbReference type="GO" id="GO:0015833">
    <property type="term" value="P:peptide transport"/>
    <property type="evidence" value="ECO:0007669"/>
    <property type="project" value="InterPro"/>
</dbReference>
<dbReference type="AlphaFoldDB" id="A0A1M6XZM1"/>
<dbReference type="SMART" id="SM00382">
    <property type="entry name" value="AAA"/>
    <property type="match status" value="1"/>
</dbReference>
<reference evidence="7 8" key="1">
    <citation type="submission" date="2016-11" db="EMBL/GenBank/DDBJ databases">
        <authorList>
            <person name="Jaros S."/>
            <person name="Januszkiewicz K."/>
            <person name="Wedrychowicz H."/>
        </authorList>
    </citation>
    <scope>NUCLEOTIDE SEQUENCE [LARGE SCALE GENOMIC DNA]</scope>
    <source>
        <strain evidence="7 8">DSM 43832</strain>
    </source>
</reference>
<keyword evidence="8" id="KW-1185">Reference proteome</keyword>
<dbReference type="InterPro" id="IPR003439">
    <property type="entry name" value="ABC_transporter-like_ATP-bd"/>
</dbReference>
<keyword evidence="3" id="KW-0547">Nucleotide-binding</keyword>
<dbReference type="PROSITE" id="PS50893">
    <property type="entry name" value="ABC_TRANSPORTER_2"/>
    <property type="match status" value="1"/>
</dbReference>
<dbReference type="PROSITE" id="PS00211">
    <property type="entry name" value="ABC_TRANSPORTER_1"/>
    <property type="match status" value="1"/>
</dbReference>
<dbReference type="OrthoDB" id="5170605at2"/>
<evidence type="ECO:0000256" key="4">
    <source>
        <dbReference type="ARBA" id="ARBA00022840"/>
    </source>
</evidence>
<name>A0A1M6XZM1_PSETH</name>
<evidence type="ECO:0000256" key="3">
    <source>
        <dbReference type="ARBA" id="ARBA00022741"/>
    </source>
</evidence>
<dbReference type="RefSeq" id="WP_073459056.1">
    <property type="nucleotide sequence ID" value="NZ_CALGVN010000037.1"/>
</dbReference>
<dbReference type="SUPFAM" id="SSF52540">
    <property type="entry name" value="P-loop containing nucleoside triphosphate hydrolases"/>
    <property type="match status" value="1"/>
</dbReference>
<evidence type="ECO:0000256" key="2">
    <source>
        <dbReference type="ARBA" id="ARBA00022448"/>
    </source>
</evidence>
<sequence length="347" mass="37129">MAEREAAVRVRNLTKTFPLTRSIFGRTLRAVRAVDGVDLEVASGTTLGLVGESGSGKTTVGQLMARLIEPDGGTIEVGGQDVTRVRGSDLVALRARLQFIFQDPYGALDPTKTVGHAVAEPLLIHKRITRGEMDEAAAHLLERVTLDPAYVERYPDELSGGQRQRVCIARALALEPEVLIADEPTSALDLSTRSEILNLLLDIQEDSGQAVVLVSHDFATVRHLSHRIAVMYVGRVVEEGPAAAIAEHPLHPYTQALLSAVPVPNPEVQRARQRVELRGDLPDPASPPSGCRFRTRCPIAVPECATTDPPLVPVGGDRHVACLRHSAAGSPHKKLAGPAALPAPATP</sequence>
<dbReference type="InterPro" id="IPR017871">
    <property type="entry name" value="ABC_transporter-like_CS"/>
</dbReference>
<keyword evidence="4 7" id="KW-0067">ATP-binding</keyword>
<dbReference type="InterPro" id="IPR050319">
    <property type="entry name" value="ABC_transp_ATP-bind"/>
</dbReference>
<dbReference type="FunFam" id="3.40.50.300:FF:000016">
    <property type="entry name" value="Oligopeptide ABC transporter ATP-binding component"/>
    <property type="match status" value="1"/>
</dbReference>
<dbReference type="Pfam" id="PF08352">
    <property type="entry name" value="oligo_HPY"/>
    <property type="match status" value="1"/>
</dbReference>
<dbReference type="GO" id="GO:0016887">
    <property type="term" value="F:ATP hydrolysis activity"/>
    <property type="evidence" value="ECO:0007669"/>
    <property type="project" value="InterPro"/>
</dbReference>
<dbReference type="GO" id="GO:0055085">
    <property type="term" value="P:transmembrane transport"/>
    <property type="evidence" value="ECO:0007669"/>
    <property type="project" value="UniProtKB-ARBA"/>
</dbReference>
<dbReference type="Proteomes" id="UP000184363">
    <property type="component" value="Unassembled WGS sequence"/>
</dbReference>
<keyword evidence="2" id="KW-0813">Transport</keyword>
<protein>
    <submittedName>
        <fullName evidence="7">Peptide/nickel transport system ATP-binding protein/oligopeptide transport system ATP-binding protein</fullName>
    </submittedName>
</protein>
<dbReference type="Pfam" id="PF00005">
    <property type="entry name" value="ABC_tran"/>
    <property type="match status" value="1"/>
</dbReference>
<dbReference type="PANTHER" id="PTHR43776:SF7">
    <property type="entry name" value="D,D-DIPEPTIDE TRANSPORT ATP-BINDING PROTEIN DDPF-RELATED"/>
    <property type="match status" value="1"/>
</dbReference>
<dbReference type="PANTHER" id="PTHR43776">
    <property type="entry name" value="TRANSPORT ATP-BINDING PROTEIN"/>
    <property type="match status" value="1"/>
</dbReference>
<proteinExistence type="inferred from homology"/>
<dbReference type="GO" id="GO:0005524">
    <property type="term" value="F:ATP binding"/>
    <property type="evidence" value="ECO:0007669"/>
    <property type="project" value="UniProtKB-KW"/>
</dbReference>
<dbReference type="Gene3D" id="3.40.50.300">
    <property type="entry name" value="P-loop containing nucleotide triphosphate hydrolases"/>
    <property type="match status" value="1"/>
</dbReference>
<organism evidence="7 8">
    <name type="scientific">Pseudonocardia thermophila</name>
    <dbReference type="NCBI Taxonomy" id="1848"/>
    <lineage>
        <taxon>Bacteria</taxon>
        <taxon>Bacillati</taxon>
        <taxon>Actinomycetota</taxon>
        <taxon>Actinomycetes</taxon>
        <taxon>Pseudonocardiales</taxon>
        <taxon>Pseudonocardiaceae</taxon>
        <taxon>Pseudonocardia</taxon>
    </lineage>
</organism>
<evidence type="ECO:0000313" key="7">
    <source>
        <dbReference type="EMBL" id="SHL11283.1"/>
    </source>
</evidence>
<evidence type="ECO:0000256" key="5">
    <source>
        <dbReference type="SAM" id="MobiDB-lite"/>
    </source>
</evidence>
<dbReference type="EMBL" id="FRAP01000018">
    <property type="protein sequence ID" value="SHL11283.1"/>
    <property type="molecule type" value="Genomic_DNA"/>
</dbReference>
<feature type="compositionally biased region" description="Low complexity" evidence="5">
    <location>
        <begin position="336"/>
        <end position="347"/>
    </location>
</feature>